<dbReference type="Proteomes" id="UP000887116">
    <property type="component" value="Unassembled WGS sequence"/>
</dbReference>
<feature type="region of interest" description="Disordered" evidence="1">
    <location>
        <begin position="1"/>
        <end position="26"/>
    </location>
</feature>
<comment type="caution">
    <text evidence="2">The sequence shown here is derived from an EMBL/GenBank/DDBJ whole genome shotgun (WGS) entry which is preliminary data.</text>
</comment>
<sequence length="87" mass="9665">MLRRIEQKSTRITTDPSHTQPIPFDYLSDSTSSRLIKTGHNQTLGCSQETDEPKFQVFEVQVQVAAFSSQTHSQSSTQKAPADPGDL</sequence>
<dbReference type="AlphaFoldDB" id="A0A8X6GWU0"/>
<evidence type="ECO:0000313" key="3">
    <source>
        <dbReference type="Proteomes" id="UP000887116"/>
    </source>
</evidence>
<feature type="compositionally biased region" description="Low complexity" evidence="1">
    <location>
        <begin position="68"/>
        <end position="78"/>
    </location>
</feature>
<organism evidence="2 3">
    <name type="scientific">Trichonephila clavata</name>
    <name type="common">Joro spider</name>
    <name type="synonym">Nephila clavata</name>
    <dbReference type="NCBI Taxonomy" id="2740835"/>
    <lineage>
        <taxon>Eukaryota</taxon>
        <taxon>Metazoa</taxon>
        <taxon>Ecdysozoa</taxon>
        <taxon>Arthropoda</taxon>
        <taxon>Chelicerata</taxon>
        <taxon>Arachnida</taxon>
        <taxon>Araneae</taxon>
        <taxon>Araneomorphae</taxon>
        <taxon>Entelegynae</taxon>
        <taxon>Araneoidea</taxon>
        <taxon>Nephilidae</taxon>
        <taxon>Trichonephila</taxon>
    </lineage>
</organism>
<dbReference type="EMBL" id="BMAO01006847">
    <property type="protein sequence ID" value="GFR11988.1"/>
    <property type="molecule type" value="Genomic_DNA"/>
</dbReference>
<accession>A0A8X6GWU0</accession>
<name>A0A8X6GWU0_TRICU</name>
<proteinExistence type="predicted"/>
<reference evidence="2" key="1">
    <citation type="submission" date="2020-07" db="EMBL/GenBank/DDBJ databases">
        <title>Multicomponent nature underlies the extraordinary mechanical properties of spider dragline silk.</title>
        <authorList>
            <person name="Kono N."/>
            <person name="Nakamura H."/>
            <person name="Mori M."/>
            <person name="Yoshida Y."/>
            <person name="Ohtoshi R."/>
            <person name="Malay A.D."/>
            <person name="Moran D.A.P."/>
            <person name="Tomita M."/>
            <person name="Numata K."/>
            <person name="Arakawa K."/>
        </authorList>
    </citation>
    <scope>NUCLEOTIDE SEQUENCE</scope>
</reference>
<evidence type="ECO:0000313" key="2">
    <source>
        <dbReference type="EMBL" id="GFR11988.1"/>
    </source>
</evidence>
<feature type="region of interest" description="Disordered" evidence="1">
    <location>
        <begin position="68"/>
        <end position="87"/>
    </location>
</feature>
<protein>
    <submittedName>
        <fullName evidence="2">Uncharacterized protein</fullName>
    </submittedName>
</protein>
<keyword evidence="3" id="KW-1185">Reference proteome</keyword>
<evidence type="ECO:0000256" key="1">
    <source>
        <dbReference type="SAM" id="MobiDB-lite"/>
    </source>
</evidence>
<feature type="compositionally biased region" description="Polar residues" evidence="1">
    <location>
        <begin position="10"/>
        <end position="20"/>
    </location>
</feature>
<gene>
    <name evidence="2" type="ORF">TNCT_253981</name>
</gene>